<protein>
    <submittedName>
        <fullName evidence="2">Uncharacterized protein</fullName>
    </submittedName>
</protein>
<feature type="compositionally biased region" description="Acidic residues" evidence="1">
    <location>
        <begin position="473"/>
        <end position="482"/>
    </location>
</feature>
<keyword evidence="3" id="KW-1185">Reference proteome</keyword>
<sequence>MERTKFEFALCGIWARFKQSDQNQVKLEDIESWAVAKGLAVSKVERKDVGRFGKTDCVVIHTEQGSACLPVDSEENRLTWNKRNEAYLKIAETWAKLEWFSPFWVCGKDVTTILADCQHRPAEDAIKLFNYHTSTIYTLSYEAVCIEQIMGGSPCLADIQPLAREAYLAFYAGYKSASIAALIPAIEGGISAMLPKDTQSLATMERVNRAIAGAIKTAAELHFEGMWTPSTYKTTAYLFGLDEMVFAFETFRRWLQDSFFQNSDAYKGAARLNRHHFAHGLSPEWQQANLSRLIVAIATIGLVESWYHQNSSTSVFFPTVNKESTLLWEQALLHGSAQMVIKLLEEKQYQQNGLLVPKLPTDDGSTLRKALLMNDCIADLVRPLGNAGWAVEFIDDSSDLFLKVKATSGTRSFNVALLYSCGSDNSLYRELEKDCAAILYRGGPYLQEYFARDMKVHVGPVTGWQPPSTVDHGEEDLGTESQ</sequence>
<dbReference type="RefSeq" id="WP_220557681.1">
    <property type="nucleotide sequence ID" value="NZ_CP071586.1"/>
</dbReference>
<proteinExistence type="predicted"/>
<organism evidence="2 3">
    <name type="scientific">Pseudomonas germanica</name>
    <dbReference type="NCBI Taxonomy" id="2815720"/>
    <lineage>
        <taxon>Bacteria</taxon>
        <taxon>Pseudomonadati</taxon>
        <taxon>Pseudomonadota</taxon>
        <taxon>Gammaproteobacteria</taxon>
        <taxon>Pseudomonadales</taxon>
        <taxon>Pseudomonadaceae</taxon>
        <taxon>Pseudomonas</taxon>
    </lineage>
</organism>
<dbReference type="EMBL" id="CP071586">
    <property type="protein sequence ID" value="QYY82788.1"/>
    <property type="molecule type" value="Genomic_DNA"/>
</dbReference>
<evidence type="ECO:0000313" key="2">
    <source>
        <dbReference type="EMBL" id="QYY82788.1"/>
    </source>
</evidence>
<reference evidence="2 3" key="1">
    <citation type="journal article" date="2022" name="Int. J. Syst. Evol. Microbiol.">
        <title>Pseudomonas germanica sp. nov., isolated from Iris germanica rhizomes.</title>
        <authorList>
            <person name="Atanasov K.E."/>
            <person name="Galbis D.M."/>
            <person name="Gallego J."/>
            <person name="Serpico A."/>
            <person name="Bosch M."/>
            <person name="Altabella T."/>
            <person name="Ferrer A."/>
        </authorList>
    </citation>
    <scope>NUCLEOTIDE SEQUENCE [LARGE SCALE GENOMIC DNA]</scope>
    <source>
        <strain evidence="2 3">FIT28</strain>
    </source>
</reference>
<gene>
    <name evidence="2" type="ORF">J0G10_04875</name>
</gene>
<dbReference type="Proteomes" id="UP000824588">
    <property type="component" value="Chromosome"/>
</dbReference>
<accession>A0ABX8YSF6</accession>
<evidence type="ECO:0000256" key="1">
    <source>
        <dbReference type="SAM" id="MobiDB-lite"/>
    </source>
</evidence>
<name>A0ABX8YSF6_9PSED</name>
<evidence type="ECO:0000313" key="3">
    <source>
        <dbReference type="Proteomes" id="UP000824588"/>
    </source>
</evidence>
<feature type="region of interest" description="Disordered" evidence="1">
    <location>
        <begin position="462"/>
        <end position="482"/>
    </location>
</feature>